<proteinExistence type="predicted"/>
<protein>
    <recommendedName>
        <fullName evidence="3">DUF885 domain-containing protein</fullName>
    </recommendedName>
</protein>
<evidence type="ECO:0000313" key="2">
    <source>
        <dbReference type="Proteomes" id="UP000236173"/>
    </source>
</evidence>
<dbReference type="Proteomes" id="UP000236173">
    <property type="component" value="Unassembled WGS sequence"/>
</dbReference>
<reference evidence="2" key="1">
    <citation type="submission" date="2017-09" db="EMBL/GenBank/DDBJ databases">
        <title>Metaegenomics of thermophilic ammonia-oxidizing enrichment culture.</title>
        <authorList>
            <person name="Kato S."/>
            <person name="Suzuki K."/>
        </authorList>
    </citation>
    <scope>NUCLEOTIDE SEQUENCE [LARGE SCALE GENOMIC DNA]</scope>
</reference>
<organism evidence="1 2">
    <name type="scientific">Candidatus Fervidibacter japonicus</name>
    <dbReference type="NCBI Taxonomy" id="2035412"/>
    <lineage>
        <taxon>Bacteria</taxon>
        <taxon>Candidatus Fervidibacterota</taxon>
        <taxon>Candidatus Fervidibacter</taxon>
    </lineage>
</organism>
<name>A0A2H5X9R1_9BACT</name>
<evidence type="ECO:0008006" key="3">
    <source>
        <dbReference type="Google" id="ProtNLM"/>
    </source>
</evidence>
<gene>
    <name evidence="1" type="ORF">HRbin17_00342</name>
</gene>
<dbReference type="Pfam" id="PF05960">
    <property type="entry name" value="DUF885"/>
    <property type="match status" value="1"/>
</dbReference>
<comment type="caution">
    <text evidence="1">The sequence shown here is derived from an EMBL/GenBank/DDBJ whole genome shotgun (WGS) entry which is preliminary data.</text>
</comment>
<accession>A0A2H5X9R1</accession>
<dbReference type="InterPro" id="IPR010281">
    <property type="entry name" value="DUF885"/>
</dbReference>
<dbReference type="EMBL" id="BEHT01000003">
    <property type="protein sequence ID" value="GBC97847.1"/>
    <property type="molecule type" value="Genomic_DNA"/>
</dbReference>
<dbReference type="AlphaFoldDB" id="A0A2H5X9R1"/>
<dbReference type="PANTHER" id="PTHR33361">
    <property type="entry name" value="GLR0591 PROTEIN"/>
    <property type="match status" value="1"/>
</dbReference>
<sequence length="546" mass="62543">MANERWEQLVDNILLTFWQDDPVFATACGVHDYDDRLASMSPDAIEQHVATLKRFIRELEQWDDALTPDEDADRKALLAKLKDSVLDWEHIRWHTKEPALYLDHALYGAYLLIARAFAPLPQRMENLAKRLRELRRVLTEAQGNIMPDSVPAVYLETAVETLDGAKSFLSTTVPQVAEQLTDAALRREVLRAVDEAGLALTDFERWLQERVAPRARGNYAIGTDFFVAKLRDEHLLSETPDELEAMAREVLTQTQAELAKVARQIDPDLPWFELVERLKAHHPPRDRIVETYTEEVAKARQFVADKNLATLPEGERLRVVETPPFERATTPYAAYMPPAPFDPNSEGLFYVTPVDPKEPREVQEDRLRGHCLFALPITVIHEAYPGHHLQLSVAARLPSKVRKVFGNNLFVEGWALYCEELMWEQGYTDDVRVRLFQLKDLVWRAVRVIVDIGLHCKDMSFVEAVQWLVQEAHLERANAEAEVRRYTASPTQPLSYLTGKMAILRLRAEMQRRQGATFLLRAFHDRLLQAGGLPIALVRELLLQNA</sequence>
<dbReference type="PANTHER" id="PTHR33361:SF15">
    <property type="entry name" value="DUF885 FAMILY LIPOPROTEIN"/>
    <property type="match status" value="1"/>
</dbReference>
<evidence type="ECO:0000313" key="1">
    <source>
        <dbReference type="EMBL" id="GBC97847.1"/>
    </source>
</evidence>